<feature type="non-terminal residue" evidence="1">
    <location>
        <position position="1"/>
    </location>
</feature>
<dbReference type="AlphaFoldDB" id="A0A0C2WK96"/>
<proteinExistence type="predicted"/>
<protein>
    <submittedName>
        <fullName evidence="1">Uncharacterized protein</fullName>
    </submittedName>
</protein>
<name>A0A0C2WK96_SERVB</name>
<feature type="non-terminal residue" evidence="1">
    <location>
        <position position="60"/>
    </location>
</feature>
<evidence type="ECO:0000313" key="1">
    <source>
        <dbReference type="EMBL" id="KIM26763.1"/>
    </source>
</evidence>
<dbReference type="Proteomes" id="UP000054097">
    <property type="component" value="Unassembled WGS sequence"/>
</dbReference>
<reference evidence="1 2" key="1">
    <citation type="submission" date="2014-04" db="EMBL/GenBank/DDBJ databases">
        <authorList>
            <consortium name="DOE Joint Genome Institute"/>
            <person name="Kuo A."/>
            <person name="Zuccaro A."/>
            <person name="Kohler A."/>
            <person name="Nagy L.G."/>
            <person name="Floudas D."/>
            <person name="Copeland A."/>
            <person name="Barry K.W."/>
            <person name="Cichocki N."/>
            <person name="Veneault-Fourrey C."/>
            <person name="LaButti K."/>
            <person name="Lindquist E.A."/>
            <person name="Lipzen A."/>
            <person name="Lundell T."/>
            <person name="Morin E."/>
            <person name="Murat C."/>
            <person name="Sun H."/>
            <person name="Tunlid A."/>
            <person name="Henrissat B."/>
            <person name="Grigoriev I.V."/>
            <person name="Hibbett D.S."/>
            <person name="Martin F."/>
            <person name="Nordberg H.P."/>
            <person name="Cantor M.N."/>
            <person name="Hua S.X."/>
        </authorList>
    </citation>
    <scope>NUCLEOTIDE SEQUENCE [LARGE SCALE GENOMIC DNA]</scope>
    <source>
        <strain evidence="1 2">MAFF 305830</strain>
    </source>
</reference>
<sequence>SYLSFHLTPITWTAGCLPPLACGHTSSSCPFCFCHRTCSQCISYYIHSSNTVDLSSSIRV</sequence>
<gene>
    <name evidence="1" type="ORF">M408DRAFT_330373</name>
</gene>
<evidence type="ECO:0000313" key="2">
    <source>
        <dbReference type="Proteomes" id="UP000054097"/>
    </source>
</evidence>
<keyword evidence="2" id="KW-1185">Reference proteome</keyword>
<reference evidence="2" key="2">
    <citation type="submission" date="2015-01" db="EMBL/GenBank/DDBJ databases">
        <title>Evolutionary Origins and Diversification of the Mycorrhizal Mutualists.</title>
        <authorList>
            <consortium name="DOE Joint Genome Institute"/>
            <consortium name="Mycorrhizal Genomics Consortium"/>
            <person name="Kohler A."/>
            <person name="Kuo A."/>
            <person name="Nagy L.G."/>
            <person name="Floudas D."/>
            <person name="Copeland A."/>
            <person name="Barry K.W."/>
            <person name="Cichocki N."/>
            <person name="Veneault-Fourrey C."/>
            <person name="LaButti K."/>
            <person name="Lindquist E.A."/>
            <person name="Lipzen A."/>
            <person name="Lundell T."/>
            <person name="Morin E."/>
            <person name="Murat C."/>
            <person name="Riley R."/>
            <person name="Ohm R."/>
            <person name="Sun H."/>
            <person name="Tunlid A."/>
            <person name="Henrissat B."/>
            <person name="Grigoriev I.V."/>
            <person name="Hibbett D.S."/>
            <person name="Martin F."/>
        </authorList>
    </citation>
    <scope>NUCLEOTIDE SEQUENCE [LARGE SCALE GENOMIC DNA]</scope>
    <source>
        <strain evidence="2">MAFF 305830</strain>
    </source>
</reference>
<dbReference type="HOGENOM" id="CLU_2948360_0_0_1"/>
<organism evidence="1 2">
    <name type="scientific">Serendipita vermifera MAFF 305830</name>
    <dbReference type="NCBI Taxonomy" id="933852"/>
    <lineage>
        <taxon>Eukaryota</taxon>
        <taxon>Fungi</taxon>
        <taxon>Dikarya</taxon>
        <taxon>Basidiomycota</taxon>
        <taxon>Agaricomycotina</taxon>
        <taxon>Agaricomycetes</taxon>
        <taxon>Sebacinales</taxon>
        <taxon>Serendipitaceae</taxon>
        <taxon>Serendipita</taxon>
    </lineage>
</organism>
<dbReference type="EMBL" id="KN824303">
    <property type="protein sequence ID" value="KIM26763.1"/>
    <property type="molecule type" value="Genomic_DNA"/>
</dbReference>
<accession>A0A0C2WK96</accession>